<comment type="function">
    <text evidence="17">Hydrolyzes the non-reducing end N-acetyl-D-hexosamine and/or sulfated N-acetyl-D-hexosamine of glycoconjugates, such as the oligosaccharide moieties from proteins and neutral glycolipids, or from certain mucopolysaccharides. The isozyme B does not hydrolyze each of these substrates, however hydrolyzes efficiently neutral oligosaccharide. Only the isozyme A is responsible for the degradation of GM2 gangliosides in the presence of GM2A. During fertilization is responsible, at least in part, for the zona block to polyspermy. Present in the cortical granules of non-activated oocytes, is exocytosed during the cortical reaction in response to oocyte activation and inactivates the sperm galactosyltransferase-binding site, accounting for the block in sperm binding to the zona pellucida.</text>
</comment>
<evidence type="ECO:0000256" key="11">
    <source>
        <dbReference type="ARBA" id="ARBA00037865"/>
    </source>
</evidence>
<keyword evidence="23" id="KW-1185">Reference proteome</keyword>
<evidence type="ECO:0000256" key="4">
    <source>
        <dbReference type="ARBA" id="ARBA00012663"/>
    </source>
</evidence>
<dbReference type="SUPFAM" id="SSF51445">
    <property type="entry name" value="(Trans)glycosidases"/>
    <property type="match status" value="1"/>
</dbReference>
<evidence type="ECO:0000256" key="15">
    <source>
        <dbReference type="ARBA" id="ARBA00043767"/>
    </source>
</evidence>
<dbReference type="InterPro" id="IPR025705">
    <property type="entry name" value="Beta_hexosaminidase_sua/sub"/>
</dbReference>
<evidence type="ECO:0000259" key="21">
    <source>
        <dbReference type="Pfam" id="PF00728"/>
    </source>
</evidence>
<evidence type="ECO:0000256" key="3">
    <source>
        <dbReference type="ARBA" id="ARBA00006285"/>
    </source>
</evidence>
<evidence type="ECO:0000256" key="14">
    <source>
        <dbReference type="ARBA" id="ARBA00042832"/>
    </source>
</evidence>
<dbReference type="Pfam" id="PF00728">
    <property type="entry name" value="Glyco_hydro_20"/>
    <property type="match status" value="1"/>
</dbReference>
<dbReference type="PRINTS" id="PR00738">
    <property type="entry name" value="GLHYDRLASE20"/>
</dbReference>
<reference evidence="22 23" key="1">
    <citation type="submission" date="2019-03" db="EMBL/GenBank/DDBJ databases">
        <title>First draft genome of Liparis tanakae, snailfish: a comprehensive survey of snailfish specific genes.</title>
        <authorList>
            <person name="Kim W."/>
            <person name="Song I."/>
            <person name="Jeong J.-H."/>
            <person name="Kim D."/>
            <person name="Kim S."/>
            <person name="Ryu S."/>
            <person name="Song J.Y."/>
            <person name="Lee S.K."/>
        </authorList>
    </citation>
    <scope>NUCLEOTIDE SEQUENCE [LARGE SCALE GENOMIC DNA]</scope>
    <source>
        <tissue evidence="22">Muscle</tissue>
    </source>
</reference>
<dbReference type="InterPro" id="IPR017853">
    <property type="entry name" value="GH"/>
</dbReference>
<protein>
    <recommendedName>
        <fullName evidence="12">Beta-hexosaminidase subunit beta</fullName>
        <ecNumber evidence="4">3.2.1.52</ecNumber>
    </recommendedName>
    <alternativeName>
        <fullName evidence="13">Beta-N-acetylhexosaminidase subunit beta</fullName>
    </alternativeName>
    <alternativeName>
        <fullName evidence="14">N-acetyl-beta-glucosaminidase subunit beta</fullName>
    </alternativeName>
</protein>
<comment type="similarity">
    <text evidence="3">Belongs to the glycosyl hydrolase 20 family.</text>
</comment>
<dbReference type="PANTHER" id="PTHR22600">
    <property type="entry name" value="BETA-HEXOSAMINIDASE"/>
    <property type="match status" value="1"/>
</dbReference>
<evidence type="ECO:0000256" key="8">
    <source>
        <dbReference type="ARBA" id="ARBA00023228"/>
    </source>
</evidence>
<dbReference type="OrthoDB" id="428480at2759"/>
<dbReference type="Proteomes" id="UP000314294">
    <property type="component" value="Unassembled WGS sequence"/>
</dbReference>
<comment type="catalytic activity">
    <reaction evidence="20">
        <text>N-acetyl-beta-D-6-sulfogalactosaminyl-(1-&gt;4)-alpha-L-iduronyl-(1-&gt;3)-N-acetyl-D-6-sulfogalactosamine + H2O = alpha-L-iduronyl-(1-&gt;3)-N-acetyl-D-6-sulfogalactosamine + N-acetyl-D-6-sulfogalactosamine</text>
        <dbReference type="Rhea" id="RHEA:64384"/>
        <dbReference type="ChEBI" id="CHEBI:15377"/>
        <dbReference type="ChEBI" id="CHEBI:152567"/>
        <dbReference type="ChEBI" id="CHEBI:152568"/>
        <dbReference type="ChEBI" id="CHEBI:153064"/>
    </reaction>
    <physiologicalReaction direction="left-to-right" evidence="20">
        <dbReference type="Rhea" id="RHEA:64385"/>
    </physiologicalReaction>
</comment>
<dbReference type="GO" id="GO:0060473">
    <property type="term" value="C:cortical granule"/>
    <property type="evidence" value="ECO:0007669"/>
    <property type="project" value="UniProtKB-SubCell"/>
</dbReference>
<dbReference type="GO" id="GO:0004563">
    <property type="term" value="F:beta-N-acetylhexosaminidase activity"/>
    <property type="evidence" value="ECO:0007669"/>
    <property type="project" value="UniProtKB-EC"/>
</dbReference>
<feature type="domain" description="Glycoside hydrolase family 20 catalytic" evidence="21">
    <location>
        <begin position="24"/>
        <end position="128"/>
    </location>
</feature>
<comment type="catalytic activity">
    <reaction evidence="10">
        <text>beta-D-GalNAc-(1-&gt;4)-alpha-L-IdoA-(1-&gt;3)-beta-D-GalNAc-4-sulfate-(1-&gt;4)-alpha-L-IdoA-(1-&gt;3)-D-GalNAc-4-sulfate + H2O = alpha-L-IdoA-(1-&gt;3)-beta-D-GalNAc-4-sulfate-(1-&gt;4)-alpha-L-IdoA-(1-&gt;3)-D-GalNAc-4-sulfate + N-acetyl-D-galactosamine</text>
        <dbReference type="Rhea" id="RHEA:64372"/>
        <dbReference type="ChEBI" id="CHEBI:15377"/>
        <dbReference type="ChEBI" id="CHEBI:28037"/>
        <dbReference type="ChEBI" id="CHEBI:152565"/>
        <dbReference type="ChEBI" id="CHEBI:152566"/>
    </reaction>
    <physiologicalReaction direction="left-to-right" evidence="10">
        <dbReference type="Rhea" id="RHEA:64373"/>
    </physiologicalReaction>
</comment>
<evidence type="ECO:0000256" key="9">
    <source>
        <dbReference type="ARBA" id="ARBA00023329"/>
    </source>
</evidence>
<evidence type="ECO:0000256" key="5">
    <source>
        <dbReference type="ARBA" id="ARBA00022801"/>
    </source>
</evidence>
<dbReference type="EMBL" id="SRLO01007123">
    <property type="protein sequence ID" value="TNN28235.1"/>
    <property type="molecule type" value="Genomic_DNA"/>
</dbReference>
<dbReference type="GO" id="GO:0030203">
    <property type="term" value="P:glycosaminoglycan metabolic process"/>
    <property type="evidence" value="ECO:0007669"/>
    <property type="project" value="TreeGrafter"/>
</dbReference>
<comment type="catalytic activity">
    <reaction evidence="1">
        <text>Hydrolysis of terminal non-reducing N-acetyl-D-hexosamine residues in N-acetyl-beta-D-hexosaminides.</text>
        <dbReference type="EC" id="3.2.1.52"/>
    </reaction>
</comment>
<evidence type="ECO:0000256" key="2">
    <source>
        <dbReference type="ARBA" id="ARBA00004371"/>
    </source>
</evidence>
<comment type="catalytic activity">
    <reaction evidence="15">
        <text>a ganglioside GM2 (d18:1(4E)) + H2O = a ganglioside GM3 (d18:1(4E)) + N-acetyl-beta-D-galactosamine</text>
        <dbReference type="Rhea" id="RHEA:47940"/>
        <dbReference type="ChEBI" id="CHEBI:15377"/>
        <dbReference type="ChEBI" id="CHEBI:28497"/>
        <dbReference type="ChEBI" id="CHEBI:60065"/>
        <dbReference type="ChEBI" id="CHEBI:71502"/>
    </reaction>
    <physiologicalReaction direction="left-to-right" evidence="15">
        <dbReference type="Rhea" id="RHEA:47941"/>
    </physiologicalReaction>
</comment>
<evidence type="ECO:0000256" key="7">
    <source>
        <dbReference type="ARBA" id="ARBA00023157"/>
    </source>
</evidence>
<evidence type="ECO:0000256" key="6">
    <source>
        <dbReference type="ARBA" id="ARBA00023098"/>
    </source>
</evidence>
<evidence type="ECO:0000256" key="18">
    <source>
        <dbReference type="ARBA" id="ARBA00046959"/>
    </source>
</evidence>
<evidence type="ECO:0000256" key="12">
    <source>
        <dbReference type="ARBA" id="ARBA00040637"/>
    </source>
</evidence>
<dbReference type="GO" id="GO:0005764">
    <property type="term" value="C:lysosome"/>
    <property type="evidence" value="ECO:0007669"/>
    <property type="project" value="UniProtKB-SubCell"/>
</dbReference>
<keyword evidence="6" id="KW-0443">Lipid metabolism</keyword>
<keyword evidence="8" id="KW-0458">Lysosome</keyword>
<evidence type="ECO:0000256" key="16">
    <source>
        <dbReference type="ARBA" id="ARBA00043827"/>
    </source>
</evidence>
<evidence type="ECO:0000256" key="10">
    <source>
        <dbReference type="ARBA" id="ARBA00023505"/>
    </source>
</evidence>
<evidence type="ECO:0000313" key="22">
    <source>
        <dbReference type="EMBL" id="TNN28235.1"/>
    </source>
</evidence>
<name>A0A4Z2EHK3_9TELE</name>
<dbReference type="GO" id="GO:0005975">
    <property type="term" value="P:carbohydrate metabolic process"/>
    <property type="evidence" value="ECO:0007669"/>
    <property type="project" value="InterPro"/>
</dbReference>
<evidence type="ECO:0000313" key="23">
    <source>
        <dbReference type="Proteomes" id="UP000314294"/>
    </source>
</evidence>
<dbReference type="GO" id="GO:0016020">
    <property type="term" value="C:membrane"/>
    <property type="evidence" value="ECO:0007669"/>
    <property type="project" value="TreeGrafter"/>
</dbReference>
<keyword evidence="5" id="KW-0378">Hydrolase</keyword>
<comment type="subcellular location">
    <subcellularLocation>
        <location evidence="11">Cytoplasmic vesicle</location>
        <location evidence="11">Secretory vesicle</location>
        <location evidence="11">Cortical granule</location>
    </subcellularLocation>
    <subcellularLocation>
        <location evidence="2">Lysosome</location>
    </subcellularLocation>
</comment>
<evidence type="ECO:0000256" key="1">
    <source>
        <dbReference type="ARBA" id="ARBA00001231"/>
    </source>
</evidence>
<proteinExistence type="inferred from homology"/>
<dbReference type="EC" id="3.2.1.52" evidence="4"/>
<dbReference type="Gene3D" id="3.20.20.80">
    <property type="entry name" value="Glycosidases"/>
    <property type="match status" value="1"/>
</dbReference>
<evidence type="ECO:0000256" key="19">
    <source>
        <dbReference type="ARBA" id="ARBA00047301"/>
    </source>
</evidence>
<dbReference type="GO" id="GO:0006689">
    <property type="term" value="P:ganglioside catabolic process"/>
    <property type="evidence" value="ECO:0007669"/>
    <property type="project" value="TreeGrafter"/>
</dbReference>
<evidence type="ECO:0000256" key="20">
    <source>
        <dbReference type="ARBA" id="ARBA00049464"/>
    </source>
</evidence>
<dbReference type="PANTHER" id="PTHR22600:SF38">
    <property type="entry name" value="BETA-HEXOSAMINIDASE SUBUNIT BETA"/>
    <property type="match status" value="1"/>
</dbReference>
<dbReference type="InterPro" id="IPR015883">
    <property type="entry name" value="Glyco_hydro_20_cat"/>
</dbReference>
<gene>
    <name evidence="22" type="primary">Hexb</name>
    <name evidence="22" type="ORF">EYF80_061618</name>
</gene>
<accession>A0A4Z2EHK3</accession>
<dbReference type="AlphaFoldDB" id="A0A4Z2EHK3"/>
<comment type="caution">
    <text evidence="22">The sequence shown here is derived from an EMBL/GenBank/DDBJ whole genome shotgun (WGS) entry which is preliminary data.</text>
</comment>
<keyword evidence="7" id="KW-1015">Disulfide bond</keyword>
<keyword evidence="9" id="KW-0968">Cytoplasmic vesicle</keyword>
<comment type="catalytic activity">
    <reaction evidence="16">
        <text>a ganglioside GM2 + H2O = a ganglioside GM3 + N-acetyl-beta-D-galactosamine</text>
        <dbReference type="Rhea" id="RHEA:47968"/>
        <dbReference type="ChEBI" id="CHEBI:15377"/>
        <dbReference type="ChEBI" id="CHEBI:28497"/>
        <dbReference type="ChEBI" id="CHEBI:79210"/>
        <dbReference type="ChEBI" id="CHEBI:79218"/>
    </reaction>
    <physiologicalReaction direction="left-to-right" evidence="16">
        <dbReference type="Rhea" id="RHEA:47969"/>
    </physiologicalReaction>
</comment>
<organism evidence="22 23">
    <name type="scientific">Liparis tanakae</name>
    <name type="common">Tanaka's snailfish</name>
    <dbReference type="NCBI Taxonomy" id="230148"/>
    <lineage>
        <taxon>Eukaryota</taxon>
        <taxon>Metazoa</taxon>
        <taxon>Chordata</taxon>
        <taxon>Craniata</taxon>
        <taxon>Vertebrata</taxon>
        <taxon>Euteleostomi</taxon>
        <taxon>Actinopterygii</taxon>
        <taxon>Neopterygii</taxon>
        <taxon>Teleostei</taxon>
        <taxon>Neoteleostei</taxon>
        <taxon>Acanthomorphata</taxon>
        <taxon>Eupercaria</taxon>
        <taxon>Perciformes</taxon>
        <taxon>Cottioidei</taxon>
        <taxon>Cottales</taxon>
        <taxon>Liparidae</taxon>
        <taxon>Liparis</taxon>
    </lineage>
</organism>
<evidence type="ECO:0000256" key="17">
    <source>
        <dbReference type="ARBA" id="ARBA00045511"/>
    </source>
</evidence>
<evidence type="ECO:0000256" key="13">
    <source>
        <dbReference type="ARBA" id="ARBA00042342"/>
    </source>
</evidence>
<comment type="catalytic activity">
    <reaction evidence="19">
        <text>N-acetyl-beta-D-galactosaminyl-(1-&gt;4)-beta-D-3-sulfogalactosyl-(1-&gt;4)-beta-D-glucosyl-(1&lt;-&gt;1')-ceramide + H2O = a beta-D-3-sulfogalactosyl-(1-&gt;4)-beta-D-glucosyl-(1&lt;-&gt;1')-ceramide + N-acetyl-beta-D-galactosamine</text>
        <dbReference type="Rhea" id="RHEA:48276"/>
        <dbReference type="ChEBI" id="CHEBI:15377"/>
        <dbReference type="ChEBI" id="CHEBI:28497"/>
        <dbReference type="ChEBI" id="CHEBI:90163"/>
        <dbReference type="ChEBI" id="CHEBI:90164"/>
    </reaction>
    <physiologicalReaction direction="left-to-right" evidence="19">
        <dbReference type="Rhea" id="RHEA:48277"/>
    </physiologicalReaction>
</comment>
<comment type="subunit">
    <text evidence="18">There are 3 forms of beta-hexosaminidase: hexosaminidase A is a heterodimer composed of one subunit alpha and one subunit beta (chain A and B); hexosaminidase B is a homodimer of two beta subunits (two chains A and B); hexosaminidase S is a homodimer of two alpha subunits. The composition of the dimer (isozyme A versus isozyme S) has a significant effect on the substrate specificity of the alpha subunit active site.</text>
</comment>
<sequence length="150" mass="17061">MDDCRGDGERRVLVDLIQTVLLILLKPDTVVQVWKGSAPQYQSELASVTRSGFRALLSTPWYLNRISYGQDWQGRYRADPQDFKGTDEQKKLVIGGEACLWGEYVDATNLTPRLWPRASAVAERLWSAANVTDINDAYNRLSAHRCRMVE</sequence>